<proteinExistence type="predicted"/>
<evidence type="ECO:0000313" key="2">
    <source>
        <dbReference type="EMBL" id="MBO1110264.1"/>
    </source>
</evidence>
<reference evidence="2" key="1">
    <citation type="submission" date="2021-03" db="EMBL/GenBank/DDBJ databases">
        <title>Plesiomonas shigelloides zfcc0051, isolated from zebrafish feces.</title>
        <authorList>
            <person name="Vanderhoek Z."/>
            <person name="Gaulke C."/>
        </authorList>
    </citation>
    <scope>NUCLEOTIDE SEQUENCE</scope>
    <source>
        <strain evidence="2">Zfcc0051</strain>
    </source>
</reference>
<keyword evidence="2" id="KW-0067">ATP-binding</keyword>
<feature type="domain" description="ABC transporter" evidence="1">
    <location>
        <begin position="27"/>
        <end position="95"/>
    </location>
</feature>
<evidence type="ECO:0000313" key="3">
    <source>
        <dbReference type="Proteomes" id="UP000664658"/>
    </source>
</evidence>
<dbReference type="InterPro" id="IPR051309">
    <property type="entry name" value="ABCF_ATPase"/>
</dbReference>
<protein>
    <submittedName>
        <fullName evidence="2">ATP-binding cassette domain-containing protein</fullName>
    </submittedName>
</protein>
<dbReference type="EMBL" id="JAFNAA010000505">
    <property type="protein sequence ID" value="MBO1110264.1"/>
    <property type="molecule type" value="Genomic_DNA"/>
</dbReference>
<dbReference type="PANTHER" id="PTHR42855">
    <property type="entry name" value="ABC TRANSPORTER ATP-BINDING SUBUNIT"/>
    <property type="match status" value="1"/>
</dbReference>
<dbReference type="Proteomes" id="UP000664658">
    <property type="component" value="Unassembled WGS sequence"/>
</dbReference>
<sequence length="125" mass="13732">MDDVSGSGKIGFERENAGYEVDGKVLLKDCTTTIRRGDKIALVGPNGCGKTTLIKVLLGELQPTTGTVRCGTKLDVAYFDQYRAELDPEKTGMDNVAEGKQEVMVAGKPRHILGYLQDFLFHPRR</sequence>
<dbReference type="SUPFAM" id="SSF52540">
    <property type="entry name" value="P-loop containing nucleoside triphosphate hydrolases"/>
    <property type="match status" value="1"/>
</dbReference>
<dbReference type="GO" id="GO:0005524">
    <property type="term" value="F:ATP binding"/>
    <property type="evidence" value="ECO:0007669"/>
    <property type="project" value="UniProtKB-KW"/>
</dbReference>
<dbReference type="GO" id="GO:0016887">
    <property type="term" value="F:ATP hydrolysis activity"/>
    <property type="evidence" value="ECO:0007669"/>
    <property type="project" value="InterPro"/>
</dbReference>
<dbReference type="PANTHER" id="PTHR42855:SF1">
    <property type="entry name" value="ABC TRANSPORTER DOMAIN-CONTAINING PROTEIN"/>
    <property type="match status" value="1"/>
</dbReference>
<dbReference type="InterPro" id="IPR003439">
    <property type="entry name" value="ABC_transporter-like_ATP-bd"/>
</dbReference>
<dbReference type="Gene3D" id="3.40.50.300">
    <property type="entry name" value="P-loop containing nucleotide triphosphate hydrolases"/>
    <property type="match status" value="1"/>
</dbReference>
<feature type="non-terminal residue" evidence="2">
    <location>
        <position position="125"/>
    </location>
</feature>
<name>A0A8I1W9C5_PLESH</name>
<keyword evidence="2" id="KW-0547">Nucleotide-binding</keyword>
<dbReference type="InterPro" id="IPR027417">
    <property type="entry name" value="P-loop_NTPase"/>
</dbReference>
<organism evidence="2 3">
    <name type="scientific">Plesiomonas shigelloides</name>
    <name type="common">Aeromonas shigelloides</name>
    <dbReference type="NCBI Taxonomy" id="703"/>
    <lineage>
        <taxon>Bacteria</taxon>
        <taxon>Pseudomonadati</taxon>
        <taxon>Pseudomonadota</taxon>
        <taxon>Gammaproteobacteria</taxon>
        <taxon>Enterobacterales</taxon>
        <taxon>Enterobacteriaceae</taxon>
        <taxon>Plesiomonas</taxon>
    </lineage>
</organism>
<comment type="caution">
    <text evidence="2">The sequence shown here is derived from an EMBL/GenBank/DDBJ whole genome shotgun (WGS) entry which is preliminary data.</text>
</comment>
<dbReference type="AlphaFoldDB" id="A0A8I1W9C5"/>
<dbReference type="Pfam" id="PF00005">
    <property type="entry name" value="ABC_tran"/>
    <property type="match status" value="1"/>
</dbReference>
<gene>
    <name evidence="2" type="ORF">J2R62_19385</name>
</gene>
<accession>A0A8I1W9C5</accession>
<evidence type="ECO:0000259" key="1">
    <source>
        <dbReference type="Pfam" id="PF00005"/>
    </source>
</evidence>